<accession>A0A0E9W0S6</accession>
<organism evidence="1">
    <name type="scientific">Anguilla anguilla</name>
    <name type="common">European freshwater eel</name>
    <name type="synonym">Muraena anguilla</name>
    <dbReference type="NCBI Taxonomy" id="7936"/>
    <lineage>
        <taxon>Eukaryota</taxon>
        <taxon>Metazoa</taxon>
        <taxon>Chordata</taxon>
        <taxon>Craniata</taxon>
        <taxon>Vertebrata</taxon>
        <taxon>Euteleostomi</taxon>
        <taxon>Actinopterygii</taxon>
        <taxon>Neopterygii</taxon>
        <taxon>Teleostei</taxon>
        <taxon>Anguilliformes</taxon>
        <taxon>Anguillidae</taxon>
        <taxon>Anguilla</taxon>
    </lineage>
</organism>
<reference evidence="1" key="2">
    <citation type="journal article" date="2015" name="Fish Shellfish Immunol.">
        <title>Early steps in the European eel (Anguilla anguilla)-Vibrio vulnificus interaction in the gills: Role of the RtxA13 toxin.</title>
        <authorList>
            <person name="Callol A."/>
            <person name="Pajuelo D."/>
            <person name="Ebbesson L."/>
            <person name="Teles M."/>
            <person name="MacKenzie S."/>
            <person name="Amaro C."/>
        </authorList>
    </citation>
    <scope>NUCLEOTIDE SEQUENCE</scope>
</reference>
<name>A0A0E9W0S6_ANGAN</name>
<evidence type="ECO:0000313" key="1">
    <source>
        <dbReference type="EMBL" id="JAH83916.1"/>
    </source>
</evidence>
<proteinExistence type="predicted"/>
<reference evidence="1" key="1">
    <citation type="submission" date="2014-11" db="EMBL/GenBank/DDBJ databases">
        <authorList>
            <person name="Amaro Gonzalez C."/>
        </authorList>
    </citation>
    <scope>NUCLEOTIDE SEQUENCE</scope>
</reference>
<dbReference type="AlphaFoldDB" id="A0A0E9W0S6"/>
<protein>
    <submittedName>
        <fullName evidence="1">Uncharacterized protein</fullName>
    </submittedName>
</protein>
<sequence>MSAVPVMKTCSTATVQLCLQTVQ</sequence>
<dbReference type="EMBL" id="GBXM01024661">
    <property type="protein sequence ID" value="JAH83916.1"/>
    <property type="molecule type" value="Transcribed_RNA"/>
</dbReference>